<accession>A0A484MGM7</accession>
<evidence type="ECO:0000313" key="1">
    <source>
        <dbReference type="EMBL" id="VFQ87619.1"/>
    </source>
</evidence>
<gene>
    <name evidence="1" type="ORF">CCAM_LOCUS29395</name>
</gene>
<proteinExistence type="predicted"/>
<dbReference type="EMBL" id="OOIL02003369">
    <property type="protein sequence ID" value="VFQ87619.1"/>
    <property type="molecule type" value="Genomic_DNA"/>
</dbReference>
<protein>
    <submittedName>
        <fullName evidence="1">Uncharacterized protein</fullName>
    </submittedName>
</protein>
<reference evidence="1 2" key="1">
    <citation type="submission" date="2018-04" db="EMBL/GenBank/DDBJ databases">
        <authorList>
            <person name="Vogel A."/>
        </authorList>
    </citation>
    <scope>NUCLEOTIDE SEQUENCE [LARGE SCALE GENOMIC DNA]</scope>
</reference>
<dbReference type="PANTHER" id="PTHR35830">
    <property type="entry name" value="OS05G0299200 PROTEIN"/>
    <property type="match status" value="1"/>
</dbReference>
<dbReference type="OrthoDB" id="1898167at2759"/>
<organism evidence="1 2">
    <name type="scientific">Cuscuta campestris</name>
    <dbReference type="NCBI Taxonomy" id="132261"/>
    <lineage>
        <taxon>Eukaryota</taxon>
        <taxon>Viridiplantae</taxon>
        <taxon>Streptophyta</taxon>
        <taxon>Embryophyta</taxon>
        <taxon>Tracheophyta</taxon>
        <taxon>Spermatophyta</taxon>
        <taxon>Magnoliopsida</taxon>
        <taxon>eudicotyledons</taxon>
        <taxon>Gunneridae</taxon>
        <taxon>Pentapetalae</taxon>
        <taxon>asterids</taxon>
        <taxon>lamiids</taxon>
        <taxon>Solanales</taxon>
        <taxon>Convolvulaceae</taxon>
        <taxon>Cuscuteae</taxon>
        <taxon>Cuscuta</taxon>
        <taxon>Cuscuta subgen. Grammica</taxon>
        <taxon>Cuscuta sect. Cleistogrammica</taxon>
    </lineage>
</organism>
<dbReference type="Proteomes" id="UP000595140">
    <property type="component" value="Unassembled WGS sequence"/>
</dbReference>
<keyword evidence="2" id="KW-1185">Reference proteome</keyword>
<name>A0A484MGM7_9ASTE</name>
<sequence>MNCPFHFPSVYHPGNQPERRRFYVFHRRHNNKPPPYRFSPSSPRRRHHRRRLLHKFFPDYSTGLGPSSSPSGKSLKLTPAVLSVPTRPLHRFRDVIESKLGEFLGSGRKAVEDLQTLVLVDDWTGEVVVSCSRSTVQFLGTIFLSSIIIHFTIRGLSKLVALGFRKNHSAGNVQLVYKRDRSLSGREVLVAKREGTDVRTYTNRVNMLRSIDAEGNEILGSLDQVRGKRSSKRSSSVTRLPKWWPAITDSCQGPMEYQEENQRIANKLVQAILDNRMSGRDVLENDIIQLRQICKASKVRVSFSTEHARDSLYRTSVDYVLNFCESTVNQLGPIHINGEDVQKFIAGLADNIDIENTRAARMVSAAVAARTRSRLLQAWALEMQSKHVGAVDELRKICFIHKIFPPEECSAEMEMVGRGLQKHLNVDQRKFLMNTFRGICGENSDRGVAEALGLLSLDDAVSQQVANDSIDDCT</sequence>
<evidence type="ECO:0000313" key="2">
    <source>
        <dbReference type="Proteomes" id="UP000595140"/>
    </source>
</evidence>
<dbReference type="PANTHER" id="PTHR35830:SF1">
    <property type="entry name" value="OS05G0299200 PROTEIN"/>
    <property type="match status" value="1"/>
</dbReference>
<dbReference type="AlphaFoldDB" id="A0A484MGM7"/>